<gene>
    <name evidence="2" type="ORF">FF38_07356</name>
</gene>
<dbReference type="STRING" id="7375.A0A0L0CBI6"/>
<dbReference type="GO" id="GO:0050295">
    <property type="term" value="F:steryl-beta-glucosidase activity"/>
    <property type="evidence" value="ECO:0007669"/>
    <property type="project" value="TreeGrafter"/>
</dbReference>
<evidence type="ECO:0000313" key="2">
    <source>
        <dbReference type="EMBL" id="KNC29597.1"/>
    </source>
</evidence>
<accession>A0A0L0CBI6</accession>
<dbReference type="GO" id="GO:1904462">
    <property type="term" value="P:ergosteryl 3-beta-D-glucoside catabolic process"/>
    <property type="evidence" value="ECO:0007669"/>
    <property type="project" value="TreeGrafter"/>
</dbReference>
<sequence>ELAEVDAKYNWTRSYPGGCIWELHGIYDSKQQKLLKPDYFKPLLEHTYEQNDFDINLDPNAEIFIEHFFVGHWLKFKELVEKINSNWFKFMQSPVNAPPPDLIERFSSALDNKTVYSPHFYDGLTLLLKKWRFLNVDAIGVMRSLYKHPIQALRFGDNSISKGFAQQFEYLKQEGVKRLGEGVPLLMTEIVFSLHNFNTADWSVARKLSTIGDNKLARQPVPDPNSMMSQSIT</sequence>
<organism evidence="2 3">
    <name type="scientific">Lucilia cuprina</name>
    <name type="common">Green bottle fly</name>
    <name type="synonym">Australian sheep blowfly</name>
    <dbReference type="NCBI Taxonomy" id="7375"/>
    <lineage>
        <taxon>Eukaryota</taxon>
        <taxon>Metazoa</taxon>
        <taxon>Ecdysozoa</taxon>
        <taxon>Arthropoda</taxon>
        <taxon>Hexapoda</taxon>
        <taxon>Insecta</taxon>
        <taxon>Pterygota</taxon>
        <taxon>Neoptera</taxon>
        <taxon>Endopterygota</taxon>
        <taxon>Diptera</taxon>
        <taxon>Brachycera</taxon>
        <taxon>Muscomorpha</taxon>
        <taxon>Oestroidea</taxon>
        <taxon>Calliphoridae</taxon>
        <taxon>Luciliinae</taxon>
        <taxon>Lucilia</taxon>
    </lineage>
</organism>
<feature type="non-terminal residue" evidence="2">
    <location>
        <position position="233"/>
    </location>
</feature>
<dbReference type="EMBL" id="JRES01000650">
    <property type="protein sequence ID" value="KNC29597.1"/>
    <property type="molecule type" value="Genomic_DNA"/>
</dbReference>
<comment type="caution">
    <text evidence="2">The sequence shown here is derived from an EMBL/GenBank/DDBJ whole genome shotgun (WGS) entry which is preliminary data.</text>
</comment>
<keyword evidence="3" id="KW-1185">Reference proteome</keyword>
<reference evidence="2 3" key="1">
    <citation type="journal article" date="2015" name="Nat. Commun.">
        <title>Lucilia cuprina genome unlocks parasitic fly biology to underpin future interventions.</title>
        <authorList>
            <person name="Anstead C.A."/>
            <person name="Korhonen P.K."/>
            <person name="Young N.D."/>
            <person name="Hall R.S."/>
            <person name="Jex A.R."/>
            <person name="Murali S.C."/>
            <person name="Hughes D.S."/>
            <person name="Lee S.F."/>
            <person name="Perry T."/>
            <person name="Stroehlein A.J."/>
            <person name="Ansell B.R."/>
            <person name="Breugelmans B."/>
            <person name="Hofmann A."/>
            <person name="Qu J."/>
            <person name="Dugan S."/>
            <person name="Lee S.L."/>
            <person name="Chao H."/>
            <person name="Dinh H."/>
            <person name="Han Y."/>
            <person name="Doddapaneni H.V."/>
            <person name="Worley K.C."/>
            <person name="Muzny D.M."/>
            <person name="Ioannidis P."/>
            <person name="Waterhouse R.M."/>
            <person name="Zdobnov E.M."/>
            <person name="James P.J."/>
            <person name="Bagnall N.H."/>
            <person name="Kotze A.C."/>
            <person name="Gibbs R.A."/>
            <person name="Richards S."/>
            <person name="Batterham P."/>
            <person name="Gasser R.B."/>
        </authorList>
    </citation>
    <scope>NUCLEOTIDE SEQUENCE [LARGE SCALE GENOMIC DNA]</scope>
    <source>
        <strain evidence="2 3">LS</strain>
        <tissue evidence="2">Full body</tissue>
    </source>
</reference>
<dbReference type="PANTHER" id="PTHR31308">
    <property type="match status" value="1"/>
</dbReference>
<dbReference type="InterPro" id="IPR017853">
    <property type="entry name" value="GH"/>
</dbReference>
<keyword evidence="1" id="KW-0732">Signal</keyword>
<evidence type="ECO:0000256" key="1">
    <source>
        <dbReference type="ARBA" id="ARBA00022729"/>
    </source>
</evidence>
<dbReference type="Proteomes" id="UP000037069">
    <property type="component" value="Unassembled WGS sequence"/>
</dbReference>
<dbReference type="SUPFAM" id="SSF51445">
    <property type="entry name" value="(Trans)glycosidases"/>
    <property type="match status" value="1"/>
</dbReference>
<dbReference type="AlphaFoldDB" id="A0A0L0CBI6"/>
<dbReference type="PANTHER" id="PTHR31308:SF5">
    <property type="entry name" value="ERGOSTERYL-BETA-GLUCOSIDASE"/>
    <property type="match status" value="1"/>
</dbReference>
<evidence type="ECO:0000313" key="3">
    <source>
        <dbReference type="Proteomes" id="UP000037069"/>
    </source>
</evidence>
<name>A0A0L0CBI6_LUCCU</name>
<dbReference type="InterPro" id="IPR052066">
    <property type="entry name" value="Glycosphingolipid_Hydrolases"/>
</dbReference>
<proteinExistence type="predicted"/>
<feature type="non-terminal residue" evidence="2">
    <location>
        <position position="1"/>
    </location>
</feature>
<protein>
    <submittedName>
        <fullName evidence="2">Uncharacterized protein</fullName>
    </submittedName>
</protein>